<reference evidence="5" key="1">
    <citation type="submission" date="2018-11" db="EMBL/GenBank/DDBJ databases">
        <authorList>
            <person name="Alioto T."/>
            <person name="Alioto T."/>
        </authorList>
    </citation>
    <scope>NUCLEOTIDE SEQUENCE</scope>
</reference>
<dbReference type="Proteomes" id="UP000596742">
    <property type="component" value="Unassembled WGS sequence"/>
</dbReference>
<dbReference type="SUPFAM" id="SSF52058">
    <property type="entry name" value="L domain-like"/>
    <property type="match status" value="1"/>
</dbReference>
<feature type="signal peptide" evidence="4">
    <location>
        <begin position="1"/>
        <end position="22"/>
    </location>
</feature>
<keyword evidence="1" id="KW-0433">Leucine-rich repeat</keyword>
<dbReference type="Gene3D" id="3.80.10.10">
    <property type="entry name" value="Ribonuclease Inhibitor"/>
    <property type="match status" value="1"/>
</dbReference>
<dbReference type="AlphaFoldDB" id="A0A8B6E6K3"/>
<evidence type="ECO:0000256" key="1">
    <source>
        <dbReference type="ARBA" id="ARBA00022614"/>
    </source>
</evidence>
<dbReference type="PANTHER" id="PTHR24369:SF210">
    <property type="entry name" value="CHAOPTIN-RELATED"/>
    <property type="match status" value="1"/>
</dbReference>
<dbReference type="InterPro" id="IPR001611">
    <property type="entry name" value="Leu-rich_rpt"/>
</dbReference>
<dbReference type="EMBL" id="UYJE01004591">
    <property type="protein sequence ID" value="VDI29362.1"/>
    <property type="molecule type" value="Genomic_DNA"/>
</dbReference>
<dbReference type="GO" id="GO:0005886">
    <property type="term" value="C:plasma membrane"/>
    <property type="evidence" value="ECO:0007669"/>
    <property type="project" value="TreeGrafter"/>
</dbReference>
<feature type="chain" id="PRO_5032429246" description="LRRNT domain-containing protein" evidence="4">
    <location>
        <begin position="23"/>
        <end position="200"/>
    </location>
</feature>
<evidence type="ECO:0000256" key="4">
    <source>
        <dbReference type="SAM" id="SignalP"/>
    </source>
</evidence>
<proteinExistence type="predicted"/>
<dbReference type="OrthoDB" id="6343311at2759"/>
<protein>
    <recommendedName>
        <fullName evidence="7">LRRNT domain-containing protein</fullName>
    </recommendedName>
</protein>
<gene>
    <name evidence="5" type="ORF">MGAL_10B050853</name>
</gene>
<organism evidence="5 6">
    <name type="scientific">Mytilus galloprovincialis</name>
    <name type="common">Mediterranean mussel</name>
    <dbReference type="NCBI Taxonomy" id="29158"/>
    <lineage>
        <taxon>Eukaryota</taxon>
        <taxon>Metazoa</taxon>
        <taxon>Spiralia</taxon>
        <taxon>Lophotrochozoa</taxon>
        <taxon>Mollusca</taxon>
        <taxon>Bivalvia</taxon>
        <taxon>Autobranchia</taxon>
        <taxon>Pteriomorphia</taxon>
        <taxon>Mytilida</taxon>
        <taxon>Mytiloidea</taxon>
        <taxon>Mytilidae</taxon>
        <taxon>Mytilinae</taxon>
        <taxon>Mytilus</taxon>
    </lineage>
</organism>
<keyword evidence="3" id="KW-0677">Repeat</keyword>
<evidence type="ECO:0000313" key="5">
    <source>
        <dbReference type="EMBL" id="VDI29362.1"/>
    </source>
</evidence>
<evidence type="ECO:0000313" key="6">
    <source>
        <dbReference type="Proteomes" id="UP000596742"/>
    </source>
</evidence>
<dbReference type="Pfam" id="PF13855">
    <property type="entry name" value="LRR_8"/>
    <property type="match status" value="1"/>
</dbReference>
<keyword evidence="2 4" id="KW-0732">Signal</keyword>
<dbReference type="InterPro" id="IPR050541">
    <property type="entry name" value="LRR_TM_domain-containing"/>
</dbReference>
<name>A0A8B6E6K3_MYTGA</name>
<accession>A0A8B6E6K3</accession>
<evidence type="ECO:0000256" key="2">
    <source>
        <dbReference type="ARBA" id="ARBA00022729"/>
    </source>
</evidence>
<comment type="caution">
    <text evidence="5">The sequence shown here is derived from an EMBL/GenBank/DDBJ whole genome shotgun (WGS) entry which is preliminary data.</text>
</comment>
<keyword evidence="6" id="KW-1185">Reference proteome</keyword>
<evidence type="ECO:0000256" key="3">
    <source>
        <dbReference type="ARBA" id="ARBA00022737"/>
    </source>
</evidence>
<evidence type="ECO:0008006" key="7">
    <source>
        <dbReference type="Google" id="ProtNLM"/>
    </source>
</evidence>
<dbReference type="InterPro" id="IPR032675">
    <property type="entry name" value="LRR_dom_sf"/>
</dbReference>
<dbReference type="PANTHER" id="PTHR24369">
    <property type="entry name" value="ANTIGEN BSP, PUTATIVE-RELATED"/>
    <property type="match status" value="1"/>
</dbReference>
<sequence>MSALLWCKEITLVLFIGVSSNSNEDCERISICRTECMTIGPNYHCYSRGLIEVPSFPESTVLLDLSTNRLTSVPDAVFRNNVALETLDMSDNYLTSVHADVFKNNVELEHLNRVKEINEITQEYTWKYCPTDSNPADMLSRGVTATRFLELDLWMKGPEWLTDKSNWPQWKNKNHTFLALQLSKDNQLVNRNRKSDLMKE</sequence>